<dbReference type="Pfam" id="PF08939">
    <property type="entry name" value="Bles03"/>
    <property type="match status" value="1"/>
</dbReference>
<dbReference type="EMBL" id="CP042203">
    <property type="protein sequence ID" value="QDS78040.1"/>
    <property type="molecule type" value="Genomic_DNA"/>
</dbReference>
<dbReference type="Gene3D" id="3.30.760.10">
    <property type="entry name" value="RNA Cap, Translation Initiation Factor Eif4e"/>
    <property type="match status" value="1"/>
</dbReference>
<evidence type="ECO:0000256" key="2">
    <source>
        <dbReference type="SAM" id="MobiDB-lite"/>
    </source>
</evidence>
<keyword evidence="4" id="KW-1185">Reference proteome</keyword>
<name>A0A517LQW7_9PEZI</name>
<dbReference type="InterPro" id="IPR023398">
    <property type="entry name" value="TIF_eIF4e-like"/>
</dbReference>
<evidence type="ECO:0000313" key="3">
    <source>
        <dbReference type="EMBL" id="QDS78040.1"/>
    </source>
</evidence>
<dbReference type="PANTHER" id="PTHR31977:SF1">
    <property type="entry name" value="UPF0696 PROTEIN C11ORF68"/>
    <property type="match status" value="1"/>
</dbReference>
<dbReference type="OrthoDB" id="10067381at2759"/>
<sequence length="341" mass="39008">MEHLDYLDDESDFYGDKETQRRSLRKMKELDVHQYWANHAHLINVIAINKTVSDKVKEISSEGKTLNVIPINPKPKMAAVLDPYNPLARLGWAKQLGETSSEFLRRVPPLTTLTSDGWIWCANPYARRDRKPEDPDEAYLGRMRQLLSAYIEKKNKLAQQNPTMAPGTITRRLLSDRELLKEEIHEGAKKANMTCGKWMLFPTTEDMPRVWLQTVEAVSAGKLGVMAKVATECKPGSNDRLICIYTEDFTDAVDVRKQLETMADLHLVQRQGGRPIYYKADVYTYLDIYSDNPYGLKASQYSSKDIFAVPETKIKAAESKPQKRLVDGSSFKTRESPFKKR</sequence>
<dbReference type="AlphaFoldDB" id="A0A517LQW7"/>
<dbReference type="PANTHER" id="PTHR31977">
    <property type="entry name" value="UPF0696 PROTEIN C11ORF68"/>
    <property type="match status" value="1"/>
</dbReference>
<proteinExistence type="inferred from homology"/>
<gene>
    <name evidence="3" type="ORF">FKW77_003125</name>
</gene>
<evidence type="ECO:0008006" key="5">
    <source>
        <dbReference type="Google" id="ProtNLM"/>
    </source>
</evidence>
<dbReference type="Proteomes" id="UP000316270">
    <property type="component" value="Chromosome 19"/>
</dbReference>
<feature type="region of interest" description="Disordered" evidence="2">
    <location>
        <begin position="319"/>
        <end position="341"/>
    </location>
</feature>
<organism evidence="3 4">
    <name type="scientific">Venturia effusa</name>
    <dbReference type="NCBI Taxonomy" id="50376"/>
    <lineage>
        <taxon>Eukaryota</taxon>
        <taxon>Fungi</taxon>
        <taxon>Dikarya</taxon>
        <taxon>Ascomycota</taxon>
        <taxon>Pezizomycotina</taxon>
        <taxon>Dothideomycetes</taxon>
        <taxon>Pleosporomycetidae</taxon>
        <taxon>Venturiales</taxon>
        <taxon>Venturiaceae</taxon>
        <taxon>Venturia</taxon>
    </lineage>
</organism>
<comment type="similarity">
    <text evidence="1">Belongs to the UPF0696 family.</text>
</comment>
<dbReference type="InterPro" id="IPR015034">
    <property type="entry name" value="Bles03"/>
</dbReference>
<protein>
    <recommendedName>
        <fullName evidence="5">DUF1917 domain-containing protein</fullName>
    </recommendedName>
</protein>
<dbReference type="SUPFAM" id="SSF55418">
    <property type="entry name" value="eIF4e-like"/>
    <property type="match status" value="1"/>
</dbReference>
<evidence type="ECO:0000313" key="4">
    <source>
        <dbReference type="Proteomes" id="UP000316270"/>
    </source>
</evidence>
<accession>A0A517LQW7</accession>
<reference evidence="3 4" key="1">
    <citation type="submission" date="2019-07" db="EMBL/GenBank/DDBJ databases">
        <title>Finished genome of Venturia effusa.</title>
        <authorList>
            <person name="Young C.A."/>
            <person name="Cox M.P."/>
            <person name="Ganley A.R.D."/>
            <person name="David W.J."/>
        </authorList>
    </citation>
    <scope>NUCLEOTIDE SEQUENCE [LARGE SCALE GENOMIC DNA]</scope>
    <source>
        <strain evidence="4">albino</strain>
    </source>
</reference>
<evidence type="ECO:0000256" key="1">
    <source>
        <dbReference type="ARBA" id="ARBA00010568"/>
    </source>
</evidence>